<proteinExistence type="predicted"/>
<reference evidence="2" key="1">
    <citation type="journal article" date="2024" name="Proc. Natl. Acad. Sci. U.S.A.">
        <title>Extraordinary preservation of gene collinearity over three hundred million years revealed in homosporous lycophytes.</title>
        <authorList>
            <person name="Li C."/>
            <person name="Wickell D."/>
            <person name="Kuo L.Y."/>
            <person name="Chen X."/>
            <person name="Nie B."/>
            <person name="Liao X."/>
            <person name="Peng D."/>
            <person name="Ji J."/>
            <person name="Jenkins J."/>
            <person name="Williams M."/>
            <person name="Shu S."/>
            <person name="Plott C."/>
            <person name="Barry K."/>
            <person name="Rajasekar S."/>
            <person name="Grimwood J."/>
            <person name="Han X."/>
            <person name="Sun S."/>
            <person name="Hou Z."/>
            <person name="He W."/>
            <person name="Dai G."/>
            <person name="Sun C."/>
            <person name="Schmutz J."/>
            <person name="Leebens-Mack J.H."/>
            <person name="Li F.W."/>
            <person name="Wang L."/>
        </authorList>
    </citation>
    <scope>NUCLEOTIDE SEQUENCE [LARGE SCALE GENOMIC DNA]</scope>
    <source>
        <strain evidence="2">cv. PW_Plant_1</strain>
    </source>
</reference>
<evidence type="ECO:0000313" key="2">
    <source>
        <dbReference type="Proteomes" id="UP001162992"/>
    </source>
</evidence>
<sequence>MEMAQALMQALLGCVAIALVLLGSCPGAYGIRFVIDRKECFYHNVPYAGDTVYVSFVLVKSDNTWIFERAGVDLVVESVDGEHKQVYDVRHKAEEKFAFMAGNGGLYKFCFINHSPVHETIAFDVHVGHIPSHEEHLKDDHFDPLMTQIARLEEALYTVSFEQHWLQAQTERQILLNKSMSWRVVYKAVFESVALICSSLIQVYLLRRLFEKKLGNTRV</sequence>
<gene>
    <name evidence="1" type="ORF">O6H91_11G027300</name>
</gene>
<evidence type="ECO:0000313" key="1">
    <source>
        <dbReference type="EMBL" id="KAJ7537904.1"/>
    </source>
</evidence>
<dbReference type="EMBL" id="CM055102">
    <property type="protein sequence ID" value="KAJ7537904.1"/>
    <property type="molecule type" value="Genomic_DNA"/>
</dbReference>
<dbReference type="Proteomes" id="UP001162992">
    <property type="component" value="Chromosome 11"/>
</dbReference>
<name>A0ACC2C7C8_DIPCM</name>
<protein>
    <submittedName>
        <fullName evidence="1">Uncharacterized protein</fullName>
    </submittedName>
</protein>
<keyword evidence="2" id="KW-1185">Reference proteome</keyword>
<comment type="caution">
    <text evidence="1">The sequence shown here is derived from an EMBL/GenBank/DDBJ whole genome shotgun (WGS) entry which is preliminary data.</text>
</comment>
<organism evidence="1 2">
    <name type="scientific">Diphasiastrum complanatum</name>
    <name type="common">Issler's clubmoss</name>
    <name type="synonym">Lycopodium complanatum</name>
    <dbReference type="NCBI Taxonomy" id="34168"/>
    <lineage>
        <taxon>Eukaryota</taxon>
        <taxon>Viridiplantae</taxon>
        <taxon>Streptophyta</taxon>
        <taxon>Embryophyta</taxon>
        <taxon>Tracheophyta</taxon>
        <taxon>Lycopodiopsida</taxon>
        <taxon>Lycopodiales</taxon>
        <taxon>Lycopodiaceae</taxon>
        <taxon>Lycopodioideae</taxon>
        <taxon>Diphasiastrum</taxon>
    </lineage>
</organism>
<accession>A0ACC2C7C8</accession>